<dbReference type="RefSeq" id="WP_106334840.1">
    <property type="nucleotide sequence ID" value="NZ_PVZS01000001.1"/>
</dbReference>
<keyword evidence="4" id="KW-1185">Reference proteome</keyword>
<gene>
    <name evidence="3" type="ORF">SLNSH_01380</name>
</gene>
<feature type="transmembrane region" description="Helical" evidence="2">
    <location>
        <begin position="224"/>
        <end position="247"/>
    </location>
</feature>
<name>A0A2T1HZJ5_9HYPH</name>
<dbReference type="Pfam" id="PF09490">
    <property type="entry name" value="CbtA"/>
    <property type="match status" value="1"/>
</dbReference>
<dbReference type="EMBL" id="PVZS01000001">
    <property type="protein sequence ID" value="PSC07055.1"/>
    <property type="molecule type" value="Genomic_DNA"/>
</dbReference>
<feature type="compositionally biased region" description="Low complexity" evidence="1">
    <location>
        <begin position="46"/>
        <end position="64"/>
    </location>
</feature>
<comment type="caution">
    <text evidence="3">The sequence shown here is derived from an EMBL/GenBank/DDBJ whole genome shotgun (WGS) entry which is preliminary data.</text>
</comment>
<proteinExistence type="predicted"/>
<organism evidence="3 4">
    <name type="scientific">Alsobacter soli</name>
    <dbReference type="NCBI Taxonomy" id="2109933"/>
    <lineage>
        <taxon>Bacteria</taxon>
        <taxon>Pseudomonadati</taxon>
        <taxon>Pseudomonadota</taxon>
        <taxon>Alphaproteobacteria</taxon>
        <taxon>Hyphomicrobiales</taxon>
        <taxon>Alsobacteraceae</taxon>
        <taxon>Alsobacter</taxon>
    </lineage>
</organism>
<feature type="transmembrane region" description="Helical" evidence="2">
    <location>
        <begin position="161"/>
        <end position="181"/>
    </location>
</feature>
<dbReference type="InterPro" id="IPR012666">
    <property type="entry name" value="CbtA_put"/>
</dbReference>
<protein>
    <submittedName>
        <fullName evidence="3">Cobalt transporter</fullName>
    </submittedName>
</protein>
<evidence type="ECO:0000256" key="2">
    <source>
        <dbReference type="SAM" id="Phobius"/>
    </source>
</evidence>
<dbReference type="NCBIfam" id="TIGR02458">
    <property type="entry name" value="CbtA"/>
    <property type="match status" value="1"/>
</dbReference>
<keyword evidence="2" id="KW-0472">Membrane</keyword>
<evidence type="ECO:0000313" key="4">
    <source>
        <dbReference type="Proteomes" id="UP000239772"/>
    </source>
</evidence>
<dbReference type="OrthoDB" id="9813640at2"/>
<keyword evidence="2" id="KW-1133">Transmembrane helix</keyword>
<feature type="transmembrane region" description="Helical" evidence="2">
    <location>
        <begin position="188"/>
        <end position="204"/>
    </location>
</feature>
<evidence type="ECO:0000313" key="3">
    <source>
        <dbReference type="EMBL" id="PSC07055.1"/>
    </source>
</evidence>
<dbReference type="AlphaFoldDB" id="A0A2T1HZJ5"/>
<feature type="region of interest" description="Disordered" evidence="1">
    <location>
        <begin position="46"/>
        <end position="84"/>
    </location>
</feature>
<reference evidence="4" key="1">
    <citation type="submission" date="2018-03" db="EMBL/GenBank/DDBJ databases">
        <authorList>
            <person name="Sun L."/>
            <person name="Liu H."/>
            <person name="Chen W."/>
            <person name="Huang K."/>
            <person name="Liu W."/>
            <person name="Gao X."/>
        </authorList>
    </citation>
    <scope>NUCLEOTIDE SEQUENCE [LARGE SCALE GENOMIC DNA]</scope>
    <source>
        <strain evidence="4">SH9</strain>
    </source>
</reference>
<sequence>MSVFRAIVFTAAAAGLCVGLTVTAIQHVGPIPLILKAEVYEKQAEAARQAAPAPEAPAAASAHGQDGGGHNHAGHDHGGHDHAAAAWEPTDGLERNAYTALFNVVEWIGFGLGLAGLLVVARRPASWREGLFWGLGGFAAFALAPGLGLPPELPGAPAAELGARQAWWIGTALATASGLALMALGRSVLLGVLGGLLVVAPHVIGAPQLAEGASAVPDALSRQFTTAVTVTTFISWALLGALTGDFLRRFGGAELKS</sequence>
<evidence type="ECO:0000256" key="1">
    <source>
        <dbReference type="SAM" id="MobiDB-lite"/>
    </source>
</evidence>
<feature type="transmembrane region" description="Helical" evidence="2">
    <location>
        <begin position="97"/>
        <end position="119"/>
    </location>
</feature>
<accession>A0A2T1HZJ5</accession>
<dbReference type="Proteomes" id="UP000239772">
    <property type="component" value="Unassembled WGS sequence"/>
</dbReference>
<keyword evidence="2" id="KW-0812">Transmembrane</keyword>
<feature type="compositionally biased region" description="Basic and acidic residues" evidence="1">
    <location>
        <begin position="73"/>
        <end position="83"/>
    </location>
</feature>
<feature type="transmembrane region" description="Helical" evidence="2">
    <location>
        <begin position="131"/>
        <end position="149"/>
    </location>
</feature>